<dbReference type="AlphaFoldDB" id="A0AAD9R442"/>
<evidence type="ECO:0000313" key="2">
    <source>
        <dbReference type="EMBL" id="KAK2572715.1"/>
    </source>
</evidence>
<organism evidence="2 3">
    <name type="scientific">Acropora cervicornis</name>
    <name type="common">Staghorn coral</name>
    <dbReference type="NCBI Taxonomy" id="6130"/>
    <lineage>
        <taxon>Eukaryota</taxon>
        <taxon>Metazoa</taxon>
        <taxon>Cnidaria</taxon>
        <taxon>Anthozoa</taxon>
        <taxon>Hexacorallia</taxon>
        <taxon>Scleractinia</taxon>
        <taxon>Astrocoeniina</taxon>
        <taxon>Acroporidae</taxon>
        <taxon>Acropora</taxon>
    </lineage>
</organism>
<accession>A0AAD9R442</accession>
<protein>
    <submittedName>
        <fullName evidence="2">Glutamate carboxypeptidase 2-like protein</fullName>
    </submittedName>
</protein>
<dbReference type="Gene3D" id="3.40.630.10">
    <property type="entry name" value="Zn peptidases"/>
    <property type="match status" value="1"/>
</dbReference>
<keyword evidence="2" id="KW-0121">Carboxypeptidase</keyword>
<dbReference type="GO" id="GO:0004180">
    <property type="term" value="F:carboxypeptidase activity"/>
    <property type="evidence" value="ECO:0007669"/>
    <property type="project" value="UniProtKB-KW"/>
</dbReference>
<evidence type="ECO:0000259" key="1">
    <source>
        <dbReference type="Pfam" id="PF00078"/>
    </source>
</evidence>
<dbReference type="PANTHER" id="PTHR35450">
    <property type="entry name" value="REVERSE TRANSCRIPTASE DOMAIN-CONTAINING PROTEIN"/>
    <property type="match status" value="1"/>
</dbReference>
<proteinExistence type="predicted"/>
<sequence length="780" mass="89972">MSRKRRLASDFRSQLLNSLKAKNMKENLEYFSREPHFASSERNNDLAGDIAAKWRSYGFHQVEMAKYRVLMNFPYKDLKRNKVEIRRNHNEVVFKSQPVEKVLREDELKSKELPVFLGFSASGKVESEIVYANFGTEKDFEQLKGMGVSVKNKIVIIRQGRVFRGNKAFDSVPHDWILKCLEMYKLSPIIVQFLTSSMDQWKTTLILNHSEGTLYSRQISINSGIFQGDSLSPLLFCMALAPLSSLLNNTSYGYTTSTSTINHLFYMHDQEQTSLLTIVKGFSDDIQMEFGLEKCSKATFKKGKPTTTENIQIDLDTTIQQLEQEGTYKYLGVNEGDGIQHAKMKEKIKKEYYRRIRMITKSELNAINRTEAINTLATPVVTYSFNIVDWKMEEIRKLDRKTRKRLTMERMHHPSADVDRMYLPRNKGGRGLIQLEIAYKTATIGLDAYLNATKNDPLLVIAKEHEKAKKKYSVASQATVFRRELNLPEVLEAENEVPTVYARNVKQKAKHQAQVQLKQKWEDKSMHGQYPKRVNEKDVDHQMTNQWLKSGGLKSETEGFIIAAQDQAIKTNYYRRNILNDGTDPMCRICGQYQETIDHIVAGCPELAKTEYLHRHDKAASYLHWNICKELNINVEEKWYEHEPQTVTERDNITILWDMPIQTDREIKANRPDIVIKDKQEKSCLLIDMSIPTEKNTSVKATEKLSKYKDLEIEIERMWGMKATTIPVVIGALGLIKKGLEKYTKQIPGNIKISELQKIALLGTSRILRKTLSIKTSTSF</sequence>
<keyword evidence="2" id="KW-0378">Hydrolase</keyword>
<reference evidence="2" key="2">
    <citation type="journal article" date="2023" name="Science">
        <title>Genomic signatures of disease resistance in endangered staghorn corals.</title>
        <authorList>
            <person name="Vollmer S.V."/>
            <person name="Selwyn J.D."/>
            <person name="Despard B.A."/>
            <person name="Roesel C.L."/>
        </authorList>
    </citation>
    <scope>NUCLEOTIDE SEQUENCE</scope>
    <source>
        <strain evidence="2">K2</strain>
    </source>
</reference>
<dbReference type="EMBL" id="JARQWQ010000003">
    <property type="protein sequence ID" value="KAK2572715.1"/>
    <property type="molecule type" value="Genomic_DNA"/>
</dbReference>
<name>A0AAD9R442_ACRCE</name>
<dbReference type="Gene3D" id="3.50.30.30">
    <property type="match status" value="1"/>
</dbReference>
<dbReference type="Proteomes" id="UP001249851">
    <property type="component" value="Unassembled WGS sequence"/>
</dbReference>
<dbReference type="InterPro" id="IPR046450">
    <property type="entry name" value="PA_dom_sf"/>
</dbReference>
<dbReference type="SUPFAM" id="SSF52025">
    <property type="entry name" value="PA domain"/>
    <property type="match status" value="1"/>
</dbReference>
<evidence type="ECO:0000313" key="3">
    <source>
        <dbReference type="Proteomes" id="UP001249851"/>
    </source>
</evidence>
<keyword evidence="3" id="KW-1185">Reference proteome</keyword>
<feature type="domain" description="Reverse transcriptase" evidence="1">
    <location>
        <begin position="167"/>
        <end position="333"/>
    </location>
</feature>
<dbReference type="PANTHER" id="PTHR35450:SF2">
    <property type="entry name" value="REVERSE TRANSCRIPTASE DOMAIN-CONTAINING PROTEIN"/>
    <property type="match status" value="1"/>
</dbReference>
<reference evidence="2" key="1">
    <citation type="journal article" date="2023" name="G3 (Bethesda)">
        <title>Whole genome assembly and annotation of the endangered Caribbean coral Acropora cervicornis.</title>
        <authorList>
            <person name="Selwyn J.D."/>
            <person name="Vollmer S.V."/>
        </authorList>
    </citation>
    <scope>NUCLEOTIDE SEQUENCE</scope>
    <source>
        <strain evidence="2">K2</strain>
    </source>
</reference>
<dbReference type="Pfam" id="PF00078">
    <property type="entry name" value="RVT_1"/>
    <property type="match status" value="1"/>
</dbReference>
<gene>
    <name evidence="2" type="ORF">P5673_001695</name>
</gene>
<keyword evidence="2" id="KW-0645">Protease</keyword>
<comment type="caution">
    <text evidence="2">The sequence shown here is derived from an EMBL/GenBank/DDBJ whole genome shotgun (WGS) entry which is preliminary data.</text>
</comment>
<dbReference type="InterPro" id="IPR000477">
    <property type="entry name" value="RT_dom"/>
</dbReference>